<organism evidence="6 7">
    <name type="scientific">Emiliania huxleyi (strain CCMP1516)</name>
    <dbReference type="NCBI Taxonomy" id="280463"/>
    <lineage>
        <taxon>Eukaryota</taxon>
        <taxon>Haptista</taxon>
        <taxon>Haptophyta</taxon>
        <taxon>Prymnesiophyceae</taxon>
        <taxon>Isochrysidales</taxon>
        <taxon>Noelaerhabdaceae</taxon>
        <taxon>Emiliania</taxon>
    </lineage>
</organism>
<keyword evidence="2" id="KW-0520">NAD</keyword>
<dbReference type="PANTHER" id="PTHR11085:SF10">
    <property type="entry name" value="NAD-DEPENDENT PROTEIN DEACYLASE SIRTUIN-5, MITOCHONDRIAL-RELATED"/>
    <property type="match status" value="1"/>
</dbReference>
<dbReference type="Gene3D" id="3.40.50.1220">
    <property type="entry name" value="TPP-binding domain"/>
    <property type="match status" value="1"/>
</dbReference>
<keyword evidence="1" id="KW-0808">Transferase</keyword>
<evidence type="ECO:0000256" key="4">
    <source>
        <dbReference type="SAM" id="MobiDB-lite"/>
    </source>
</evidence>
<dbReference type="GO" id="GO:0070403">
    <property type="term" value="F:NAD+ binding"/>
    <property type="evidence" value="ECO:0007669"/>
    <property type="project" value="InterPro"/>
</dbReference>
<proteinExistence type="predicted"/>
<dbReference type="HOGENOM" id="CLU_1221602_0_0_1"/>
<evidence type="ECO:0000256" key="1">
    <source>
        <dbReference type="ARBA" id="ARBA00022679"/>
    </source>
</evidence>
<dbReference type="STRING" id="2903.R1ET44"/>
<dbReference type="GeneID" id="17269560"/>
<reference evidence="7" key="1">
    <citation type="journal article" date="2013" name="Nature">
        <title>Pan genome of the phytoplankton Emiliania underpins its global distribution.</title>
        <authorList>
            <person name="Read B.A."/>
            <person name="Kegel J."/>
            <person name="Klute M.J."/>
            <person name="Kuo A."/>
            <person name="Lefebvre S.C."/>
            <person name="Maumus F."/>
            <person name="Mayer C."/>
            <person name="Miller J."/>
            <person name="Monier A."/>
            <person name="Salamov A."/>
            <person name="Young J."/>
            <person name="Aguilar M."/>
            <person name="Claverie J.M."/>
            <person name="Frickenhaus S."/>
            <person name="Gonzalez K."/>
            <person name="Herman E.K."/>
            <person name="Lin Y.C."/>
            <person name="Napier J."/>
            <person name="Ogata H."/>
            <person name="Sarno A.F."/>
            <person name="Shmutz J."/>
            <person name="Schroeder D."/>
            <person name="de Vargas C."/>
            <person name="Verret F."/>
            <person name="von Dassow P."/>
            <person name="Valentin K."/>
            <person name="Van de Peer Y."/>
            <person name="Wheeler G."/>
            <person name="Dacks J.B."/>
            <person name="Delwiche C.F."/>
            <person name="Dyhrman S.T."/>
            <person name="Glockner G."/>
            <person name="John U."/>
            <person name="Richards T."/>
            <person name="Worden A.Z."/>
            <person name="Zhang X."/>
            <person name="Grigoriev I.V."/>
            <person name="Allen A.E."/>
            <person name="Bidle K."/>
            <person name="Borodovsky M."/>
            <person name="Bowler C."/>
            <person name="Brownlee C."/>
            <person name="Cock J.M."/>
            <person name="Elias M."/>
            <person name="Gladyshev V.N."/>
            <person name="Groth M."/>
            <person name="Guda C."/>
            <person name="Hadaegh A."/>
            <person name="Iglesias-Rodriguez M.D."/>
            <person name="Jenkins J."/>
            <person name="Jones B.M."/>
            <person name="Lawson T."/>
            <person name="Leese F."/>
            <person name="Lindquist E."/>
            <person name="Lobanov A."/>
            <person name="Lomsadze A."/>
            <person name="Malik S.B."/>
            <person name="Marsh M.E."/>
            <person name="Mackinder L."/>
            <person name="Mock T."/>
            <person name="Mueller-Roeber B."/>
            <person name="Pagarete A."/>
            <person name="Parker M."/>
            <person name="Probert I."/>
            <person name="Quesneville H."/>
            <person name="Raines C."/>
            <person name="Rensing S.A."/>
            <person name="Riano-Pachon D.M."/>
            <person name="Richier S."/>
            <person name="Rokitta S."/>
            <person name="Shiraiwa Y."/>
            <person name="Soanes D.M."/>
            <person name="van der Giezen M."/>
            <person name="Wahlund T.M."/>
            <person name="Williams B."/>
            <person name="Wilson W."/>
            <person name="Wolfe G."/>
            <person name="Wurch L.L."/>
        </authorList>
    </citation>
    <scope>NUCLEOTIDE SEQUENCE</scope>
</reference>
<evidence type="ECO:0000259" key="5">
    <source>
        <dbReference type="PROSITE" id="PS50305"/>
    </source>
</evidence>
<reference evidence="6" key="2">
    <citation type="submission" date="2024-10" db="UniProtKB">
        <authorList>
            <consortium name="EnsemblProtists"/>
        </authorList>
    </citation>
    <scope>IDENTIFICATION</scope>
</reference>
<evidence type="ECO:0000313" key="7">
    <source>
        <dbReference type="Proteomes" id="UP000013827"/>
    </source>
</evidence>
<protein>
    <recommendedName>
        <fullName evidence="5">Deacetylase sirtuin-type domain-containing protein</fullName>
    </recommendedName>
</protein>
<evidence type="ECO:0000256" key="3">
    <source>
        <dbReference type="PROSITE-ProRule" id="PRU00236"/>
    </source>
</evidence>
<dbReference type="PROSITE" id="PS50305">
    <property type="entry name" value="SIRTUIN"/>
    <property type="match status" value="1"/>
</dbReference>
<dbReference type="Proteomes" id="UP000013827">
    <property type="component" value="Unassembled WGS sequence"/>
</dbReference>
<dbReference type="PANTHER" id="PTHR11085">
    <property type="entry name" value="NAD-DEPENDENT PROTEIN DEACYLASE SIRTUIN-5, MITOCHONDRIAL-RELATED"/>
    <property type="match status" value="1"/>
</dbReference>
<dbReference type="KEGG" id="ehx:EMIHUDRAFT_207054"/>
<dbReference type="RefSeq" id="XP_005776443.1">
    <property type="nucleotide sequence ID" value="XM_005776386.1"/>
</dbReference>
<dbReference type="Pfam" id="PF02146">
    <property type="entry name" value="SIR2"/>
    <property type="match status" value="1"/>
</dbReference>
<dbReference type="GO" id="GO:0005634">
    <property type="term" value="C:nucleus"/>
    <property type="evidence" value="ECO:0007669"/>
    <property type="project" value="TreeGrafter"/>
</dbReference>
<name>A0A0D3JKH9_EMIH1</name>
<feature type="region of interest" description="Disordered" evidence="4">
    <location>
        <begin position="181"/>
        <end position="227"/>
    </location>
</feature>
<dbReference type="PaxDb" id="2903-EOD24014"/>
<dbReference type="AlphaFoldDB" id="A0A0D3JKH9"/>
<keyword evidence="7" id="KW-1185">Reference proteome</keyword>
<feature type="domain" description="Deacetylase sirtuin-type" evidence="5">
    <location>
        <begin position="1"/>
        <end position="227"/>
    </location>
</feature>
<dbReference type="EnsemblProtists" id="EOD24014">
    <property type="protein sequence ID" value="EOD24014"/>
    <property type="gene ID" value="EMIHUDRAFT_207054"/>
</dbReference>
<dbReference type="InterPro" id="IPR026590">
    <property type="entry name" value="Ssirtuin_cat_dom"/>
</dbReference>
<comment type="caution">
    <text evidence="3">Lacks conserved residue(s) required for the propagation of feature annotation.</text>
</comment>
<dbReference type="InterPro" id="IPR029035">
    <property type="entry name" value="DHS-like_NAD/FAD-binding_dom"/>
</dbReference>
<dbReference type="InterPro" id="IPR003000">
    <property type="entry name" value="Sirtuin"/>
</dbReference>
<dbReference type="GO" id="GO:0017136">
    <property type="term" value="F:histone deacetylase activity, NAD-dependent"/>
    <property type="evidence" value="ECO:0007669"/>
    <property type="project" value="TreeGrafter"/>
</dbReference>
<sequence>MSSFVANPAPLYDLLHELRRRECVPTTCHKLLAQLERRGSLLHAYSANYDGIESAANVDGLESAAGVRRVSHLHGSVRLAHCSHELNHIVPALACTDDPAPCRGLEDGLRTQLPRADACLVLGQPPPAGTHAASILASLSHHVPRLLLAASRVEGHAFDAQLVGSVDAAAGWLVFGELAEETRGEGEGEGAPPLRPRAQAQTPLALAPREAEESSKRRKLRGAAEVT</sequence>
<dbReference type="InterPro" id="IPR050134">
    <property type="entry name" value="NAD-dep_sirtuin_deacylases"/>
</dbReference>
<dbReference type="SUPFAM" id="SSF52467">
    <property type="entry name" value="DHS-like NAD/FAD-binding domain"/>
    <property type="match status" value="1"/>
</dbReference>
<evidence type="ECO:0000313" key="6">
    <source>
        <dbReference type="EnsemblProtists" id="EOD24014"/>
    </source>
</evidence>
<evidence type="ECO:0000256" key="2">
    <source>
        <dbReference type="ARBA" id="ARBA00023027"/>
    </source>
</evidence>
<accession>A0A0D3JKH9</accession>